<dbReference type="InterPro" id="IPR013320">
    <property type="entry name" value="ConA-like_dom_sf"/>
</dbReference>
<dbReference type="SUPFAM" id="SSF49899">
    <property type="entry name" value="Concanavalin A-like lectins/glucanases"/>
    <property type="match status" value="1"/>
</dbReference>
<dbReference type="InterPro" id="IPR009784">
    <property type="entry name" value="DUF1349"/>
</dbReference>
<dbReference type="Proteomes" id="UP000838878">
    <property type="component" value="Chromosome 13"/>
</dbReference>
<dbReference type="OrthoDB" id="42525at2759"/>
<name>A0A8J9UE21_9NEOP</name>
<gene>
    <name evidence="2" type="ORF">BINO364_LOCUS5055</name>
</gene>
<protein>
    <submittedName>
        <fullName evidence="2">Uncharacterized protein</fullName>
    </submittedName>
</protein>
<dbReference type="EMBL" id="OV170233">
    <property type="protein sequence ID" value="CAH0718608.1"/>
    <property type="molecule type" value="Genomic_DNA"/>
</dbReference>
<organism evidence="2 3">
    <name type="scientific">Brenthis ino</name>
    <name type="common">lesser marbled fritillary</name>
    <dbReference type="NCBI Taxonomy" id="405034"/>
    <lineage>
        <taxon>Eukaryota</taxon>
        <taxon>Metazoa</taxon>
        <taxon>Ecdysozoa</taxon>
        <taxon>Arthropoda</taxon>
        <taxon>Hexapoda</taxon>
        <taxon>Insecta</taxon>
        <taxon>Pterygota</taxon>
        <taxon>Neoptera</taxon>
        <taxon>Endopterygota</taxon>
        <taxon>Lepidoptera</taxon>
        <taxon>Glossata</taxon>
        <taxon>Ditrysia</taxon>
        <taxon>Papilionoidea</taxon>
        <taxon>Nymphalidae</taxon>
        <taxon>Heliconiinae</taxon>
        <taxon>Argynnini</taxon>
        <taxon>Brenthis</taxon>
    </lineage>
</organism>
<sequence>MPKTNAEKCHEYRQKKKNRTLDVLNVQVDVLVGNNIENNYFFKMPKSNAEICREYRKRKKDKKKKKIKPEISVKKQNNAKNCQMYRLRKKMLAQGNQSSTNQVLYTPSSPNSPMIFGSSPLLVTTGAVKIPRLKRTAIPSKKLPETKHDIKVSIVEDSCPSQHSEQTLENDLTDIVNTIPRLKENAIRNTKYLEKKQDNEVHFVEDSRLNQHPDHSHENDLSNKAKTVPRLKQNSPLSKKQPEKKHEVMIVQNSSQTPSGHARLNDLSNVARKLALGVGLLSSFKWLNEPSEWCFENNILTLKTENETDFWQGTWYNSFVNTGHVYGVELQDDFTLEVCVEAKFESLNDQAGLMLYVDEKHWLKAGIEYNKDQPMIGSILTNEVSDWATGVFQGDPSKFWLRLTKLGNVVCVKYSTDNICWNSLRLSTFPICDKYFVGPMSCTPQRGGLIVRFSHLTFTVV</sequence>
<dbReference type="Gene3D" id="2.60.120.200">
    <property type="match status" value="1"/>
</dbReference>
<feature type="compositionally biased region" description="Basic and acidic residues" evidence="1">
    <location>
        <begin position="209"/>
        <end position="223"/>
    </location>
</feature>
<evidence type="ECO:0000313" key="3">
    <source>
        <dbReference type="Proteomes" id="UP000838878"/>
    </source>
</evidence>
<accession>A0A8J9UE21</accession>
<dbReference type="Pfam" id="PF07081">
    <property type="entry name" value="DUF1349"/>
    <property type="match status" value="1"/>
</dbReference>
<feature type="region of interest" description="Disordered" evidence="1">
    <location>
        <begin position="209"/>
        <end position="245"/>
    </location>
</feature>
<dbReference type="PANTHER" id="PTHR35332">
    <property type="entry name" value="REGULATION OF ENOLASE PROTEIN 1"/>
    <property type="match status" value="1"/>
</dbReference>
<dbReference type="PANTHER" id="PTHR35332:SF2">
    <property type="entry name" value="REGULATION OF ENOLASE PROTEIN 1"/>
    <property type="match status" value="1"/>
</dbReference>
<evidence type="ECO:0000313" key="2">
    <source>
        <dbReference type="EMBL" id="CAH0718608.1"/>
    </source>
</evidence>
<evidence type="ECO:0000256" key="1">
    <source>
        <dbReference type="SAM" id="MobiDB-lite"/>
    </source>
</evidence>
<feature type="non-terminal residue" evidence="2">
    <location>
        <position position="461"/>
    </location>
</feature>
<keyword evidence="3" id="KW-1185">Reference proteome</keyword>
<dbReference type="AlphaFoldDB" id="A0A8J9UE21"/>
<proteinExistence type="predicted"/>
<reference evidence="2" key="1">
    <citation type="submission" date="2021-12" db="EMBL/GenBank/DDBJ databases">
        <authorList>
            <person name="Martin H S."/>
        </authorList>
    </citation>
    <scope>NUCLEOTIDE SEQUENCE</scope>
</reference>